<dbReference type="GO" id="GO:0016887">
    <property type="term" value="F:ATP hydrolysis activity"/>
    <property type="evidence" value="ECO:0007669"/>
    <property type="project" value="InterPro"/>
</dbReference>
<dbReference type="Gene3D" id="3.40.50.300">
    <property type="entry name" value="P-loop containing nucleotide triphosphate hydrolases"/>
    <property type="match status" value="1"/>
</dbReference>
<dbReference type="Proteomes" id="UP000002009">
    <property type="component" value="Chromosome 5"/>
</dbReference>
<dbReference type="eggNOG" id="KOG0055">
    <property type="taxonomic scope" value="Eukaryota"/>
</dbReference>
<evidence type="ECO:0000256" key="2">
    <source>
        <dbReference type="ARBA" id="ARBA00022741"/>
    </source>
</evidence>
<proteinExistence type="predicted"/>
<dbReference type="PANTHER" id="PTHR43514">
    <property type="entry name" value="ABC TRANSPORTER I FAMILY MEMBER 10"/>
    <property type="match status" value="1"/>
</dbReference>
<protein>
    <submittedName>
        <fullName evidence="5">ATP-binding cassette superfamily</fullName>
    </submittedName>
</protein>
<dbReference type="Pfam" id="PF00005">
    <property type="entry name" value="ABC_tran"/>
    <property type="match status" value="1"/>
</dbReference>
<evidence type="ECO:0000256" key="3">
    <source>
        <dbReference type="ARBA" id="ARBA00022840"/>
    </source>
</evidence>
<feature type="non-terminal residue" evidence="5">
    <location>
        <position position="1"/>
    </location>
</feature>
<dbReference type="EMBL" id="CP001326">
    <property type="protein sequence ID" value="ACO63661.1"/>
    <property type="molecule type" value="Genomic_DNA"/>
</dbReference>
<dbReference type="InterPro" id="IPR017871">
    <property type="entry name" value="ABC_transporter-like_CS"/>
</dbReference>
<feature type="domain" description="ABC transporter" evidence="4">
    <location>
        <begin position="1"/>
        <end position="207"/>
    </location>
</feature>
<evidence type="ECO:0000256" key="1">
    <source>
        <dbReference type="ARBA" id="ARBA00022448"/>
    </source>
</evidence>
<dbReference type="GO" id="GO:0005524">
    <property type="term" value="F:ATP binding"/>
    <property type="evidence" value="ECO:0007669"/>
    <property type="project" value="UniProtKB-KW"/>
</dbReference>
<dbReference type="GeneID" id="8243311"/>
<keyword evidence="2" id="KW-0547">Nucleotide-binding</keyword>
<dbReference type="InterPro" id="IPR027417">
    <property type="entry name" value="P-loop_NTPase"/>
</dbReference>
<dbReference type="InterPro" id="IPR015856">
    <property type="entry name" value="ABC_transpr_CbiO/EcfA_su"/>
</dbReference>
<dbReference type="PROSITE" id="PS00211">
    <property type="entry name" value="ABC_TRANSPORTER_1"/>
    <property type="match status" value="1"/>
</dbReference>
<keyword evidence="6" id="KW-1185">Reference proteome</keyword>
<gene>
    <name evidence="5" type="ORF">MICPUN_72485</name>
</gene>
<dbReference type="InterPro" id="IPR003593">
    <property type="entry name" value="AAA+_ATPase"/>
</dbReference>
<evidence type="ECO:0000259" key="4">
    <source>
        <dbReference type="PROSITE" id="PS50893"/>
    </source>
</evidence>
<dbReference type="KEGG" id="mis:MICPUN_72485"/>
<keyword evidence="1" id="KW-0813">Transport</keyword>
<dbReference type="InterPro" id="IPR050334">
    <property type="entry name" value="Molybdenum_import_ModC"/>
</dbReference>
<evidence type="ECO:0000313" key="6">
    <source>
        <dbReference type="Proteomes" id="UP000002009"/>
    </source>
</evidence>
<reference evidence="5 6" key="1">
    <citation type="journal article" date="2009" name="Science">
        <title>Green evolution and dynamic adaptations revealed by genomes of the marine picoeukaryotes Micromonas.</title>
        <authorList>
            <person name="Worden A.Z."/>
            <person name="Lee J.H."/>
            <person name="Mock T."/>
            <person name="Rouze P."/>
            <person name="Simmons M.P."/>
            <person name="Aerts A.L."/>
            <person name="Allen A.E."/>
            <person name="Cuvelier M.L."/>
            <person name="Derelle E."/>
            <person name="Everett M.V."/>
            <person name="Foulon E."/>
            <person name="Grimwood J."/>
            <person name="Gundlach H."/>
            <person name="Henrissat B."/>
            <person name="Napoli C."/>
            <person name="McDonald S.M."/>
            <person name="Parker M.S."/>
            <person name="Rombauts S."/>
            <person name="Salamov A."/>
            <person name="Von Dassow P."/>
            <person name="Badger J.H."/>
            <person name="Coutinho P.M."/>
            <person name="Demir E."/>
            <person name="Dubchak I."/>
            <person name="Gentemann C."/>
            <person name="Eikrem W."/>
            <person name="Gready J.E."/>
            <person name="John U."/>
            <person name="Lanier W."/>
            <person name="Lindquist E.A."/>
            <person name="Lucas S."/>
            <person name="Mayer K.F."/>
            <person name="Moreau H."/>
            <person name="Not F."/>
            <person name="Otillar R."/>
            <person name="Panaud O."/>
            <person name="Pangilinan J."/>
            <person name="Paulsen I."/>
            <person name="Piegu B."/>
            <person name="Poliakov A."/>
            <person name="Robbens S."/>
            <person name="Schmutz J."/>
            <person name="Toulza E."/>
            <person name="Wyss T."/>
            <person name="Zelensky A."/>
            <person name="Zhou K."/>
            <person name="Armbrust E.V."/>
            <person name="Bhattacharya D."/>
            <person name="Goodenough U.W."/>
            <person name="Van de Peer Y."/>
            <person name="Grigoriev I.V."/>
        </authorList>
    </citation>
    <scope>NUCLEOTIDE SEQUENCE [LARGE SCALE GENOMIC DNA]</scope>
    <source>
        <strain evidence="6">RCC299 / NOUM17</strain>
    </source>
</reference>
<dbReference type="CDD" id="cd03225">
    <property type="entry name" value="ABC_cobalt_CbiO_domain1"/>
    <property type="match status" value="1"/>
</dbReference>
<dbReference type="GO" id="GO:0055085">
    <property type="term" value="P:transmembrane transport"/>
    <property type="evidence" value="ECO:0007669"/>
    <property type="project" value="InterPro"/>
</dbReference>
<dbReference type="STRING" id="296587.C1E5M8"/>
<keyword evidence="3 5" id="KW-0067">ATP-binding</keyword>
<dbReference type="GO" id="GO:0009941">
    <property type="term" value="C:chloroplast envelope"/>
    <property type="evidence" value="ECO:0007669"/>
    <property type="project" value="TreeGrafter"/>
</dbReference>
<dbReference type="SMART" id="SM00382">
    <property type="entry name" value="AAA"/>
    <property type="match status" value="1"/>
</dbReference>
<dbReference type="SUPFAM" id="SSF52540">
    <property type="entry name" value="P-loop containing nucleoside triphosphate hydrolases"/>
    <property type="match status" value="1"/>
</dbReference>
<dbReference type="PANTHER" id="PTHR43514:SF4">
    <property type="entry name" value="ABC TRANSPORTER I FAMILY MEMBER 10"/>
    <property type="match status" value="1"/>
</dbReference>
<dbReference type="FunCoup" id="C1E5M8">
    <property type="interactions" value="57"/>
</dbReference>
<dbReference type="PROSITE" id="PS50893">
    <property type="entry name" value="ABC_TRANSPORTER_2"/>
    <property type="match status" value="1"/>
</dbReference>
<organism evidence="5 6">
    <name type="scientific">Micromonas commoda (strain RCC299 / NOUM17 / CCMP2709)</name>
    <name type="common">Picoplanktonic green alga</name>
    <dbReference type="NCBI Taxonomy" id="296587"/>
    <lineage>
        <taxon>Eukaryota</taxon>
        <taxon>Viridiplantae</taxon>
        <taxon>Chlorophyta</taxon>
        <taxon>Mamiellophyceae</taxon>
        <taxon>Mamiellales</taxon>
        <taxon>Mamiellaceae</taxon>
        <taxon>Micromonas</taxon>
    </lineage>
</organism>
<accession>C1E5M8</accession>
<dbReference type="InterPro" id="IPR003439">
    <property type="entry name" value="ABC_transporter-like_ATP-bd"/>
</dbReference>
<dbReference type="AlphaFoldDB" id="C1E5M8"/>
<sequence>PRSKDALQGVSLRVPRGSMFMLLGPNGCGKSTLLRTFAGLVTPWSGRLRVQAPRAFVFQNPDHQVIMPTVGNDVAFSLNCRYPNMSAKEMNARVRAALAAVNLDPDEFMTRQVSTLSGGQKQRVAIAGALVENPRVLLLDELTTFLDEADQAGVVRAVRNVVDSDSKVTAVWVTHRLEELRHCDAACYMEDGRVAEMGSGDYIRGYIRQ</sequence>
<dbReference type="RefSeq" id="XP_002502403.1">
    <property type="nucleotide sequence ID" value="XM_002502357.1"/>
</dbReference>
<name>C1E5M8_MICCC</name>
<dbReference type="InParanoid" id="C1E5M8"/>
<dbReference type="OMA" id="TALWITH"/>
<evidence type="ECO:0000313" key="5">
    <source>
        <dbReference type="EMBL" id="ACO63661.1"/>
    </source>
</evidence>
<dbReference type="OrthoDB" id="6500128at2759"/>
<dbReference type="GO" id="GO:0016020">
    <property type="term" value="C:membrane"/>
    <property type="evidence" value="ECO:0007669"/>
    <property type="project" value="InterPro"/>
</dbReference>
<feature type="non-terminal residue" evidence="5">
    <location>
        <position position="209"/>
    </location>
</feature>